<dbReference type="Gene3D" id="2.60.40.3080">
    <property type="match status" value="1"/>
</dbReference>
<evidence type="ECO:0000256" key="3">
    <source>
        <dbReference type="ARBA" id="ARBA00022729"/>
    </source>
</evidence>
<evidence type="ECO:0000256" key="5">
    <source>
        <dbReference type="ARBA" id="ARBA00022825"/>
    </source>
</evidence>
<dbReference type="GO" id="GO:0004252">
    <property type="term" value="F:serine-type endopeptidase activity"/>
    <property type="evidence" value="ECO:0007669"/>
    <property type="project" value="UniProtKB-UniRule"/>
</dbReference>
<feature type="domain" description="Peptidase S8/S53" evidence="7">
    <location>
        <begin position="124"/>
        <end position="422"/>
    </location>
</feature>
<dbReference type="EMBL" id="JACDZE010000002">
    <property type="protein sequence ID" value="MBA5629909.1"/>
    <property type="molecule type" value="Genomic_DNA"/>
</dbReference>
<sequence length="659" mass="71061">MKKNILFAALALGAIVNAQDKVNKEELQKIAAEAQLKHDEAKVYEDTYIKPYHNFPEEVSYEGKTSNGIHEYLSIDSQTQINSMNVDYLHDGGIPGVSVSGEGFKAYIWDGGAIRTTHQDFEGRATNEQTSGSGSHSTPVAGVIVGAGLNPAAKGMAYQANVVGYNYTNNIPEMIYESNNPENANYLISNHSYGSLAGWYYSGSTWYWYGYPNISPTESVLFGFYTSTDAAWDNLAYNAPQHTMFKSSGNNRNEGPGTTVDHYAYAPDGSWEFYTGVSRPNDCMTQGGYDCLSFSGSVAKNTILVGAINPLGGNNRYEDPSDVVATSFTSYGPTDDGRIKPDVTAIGAVVIAASGSSDTQYSGNSGTSFSSPAAAGVGLLLQQIKNEADGGYLRSDMMKALLTHTAFESGSDLGPDYKFGFGLINAFGAAETLLNVNQNAFVSNLSIDNGGTYDVEVVANGDEPLKVSIAWLDPAGSPLPELTLNDRTPLLVNDLDVRVTNGGNTYYPWKLDPDNPSAAATQEDNIVDNVEQVYIESPVAGQTYTVTVSHKGTLTNGSQNFALVVTGVESPLATTDLDLNEIMAIYPNPVVDQLNIQLSKQLNHAEVKVFNQMGQIVYGNKFDSLKNKESIDFKSLPAGTYMVYIKSDEGVITKKVIKK</sequence>
<gene>
    <name evidence="9" type="ORF">HU137_09025</name>
</gene>
<keyword evidence="4 6" id="KW-0378">Hydrolase</keyword>
<name>A0A838ZSH5_9FLAO</name>
<feature type="active site" description="Charge relay system" evidence="6">
    <location>
        <position position="368"/>
    </location>
</feature>
<dbReference type="NCBIfam" id="TIGR04183">
    <property type="entry name" value="Por_Secre_tail"/>
    <property type="match status" value="1"/>
</dbReference>
<dbReference type="SUPFAM" id="SSF49785">
    <property type="entry name" value="Galactose-binding domain-like"/>
    <property type="match status" value="1"/>
</dbReference>
<evidence type="ECO:0000256" key="4">
    <source>
        <dbReference type="ARBA" id="ARBA00022801"/>
    </source>
</evidence>
<feature type="domain" description="Secretion system C-terminal sorting" evidence="8">
    <location>
        <begin position="585"/>
        <end position="657"/>
    </location>
</feature>
<dbReference type="Pfam" id="PF00082">
    <property type="entry name" value="Peptidase_S8"/>
    <property type="match status" value="1"/>
</dbReference>
<dbReference type="PROSITE" id="PS00138">
    <property type="entry name" value="SUBTILASE_SER"/>
    <property type="match status" value="1"/>
</dbReference>
<dbReference type="Gene3D" id="2.60.120.380">
    <property type="match status" value="1"/>
</dbReference>
<dbReference type="AlphaFoldDB" id="A0A838ZSH5"/>
<dbReference type="InterPro" id="IPR026444">
    <property type="entry name" value="Secre_tail"/>
</dbReference>
<keyword evidence="3" id="KW-0732">Signal</keyword>
<dbReference type="InterPro" id="IPR051048">
    <property type="entry name" value="Peptidase_S8/S53_subtilisin"/>
</dbReference>
<dbReference type="GO" id="GO:0006508">
    <property type="term" value="P:proteolysis"/>
    <property type="evidence" value="ECO:0007669"/>
    <property type="project" value="UniProtKB-KW"/>
</dbReference>
<dbReference type="Proteomes" id="UP000552241">
    <property type="component" value="Unassembled WGS sequence"/>
</dbReference>
<evidence type="ECO:0000256" key="1">
    <source>
        <dbReference type="ARBA" id="ARBA00011073"/>
    </source>
</evidence>
<dbReference type="PANTHER" id="PTHR43399">
    <property type="entry name" value="SUBTILISIN-RELATED"/>
    <property type="match status" value="1"/>
</dbReference>
<feature type="active site" description="Charge relay system" evidence="6">
    <location>
        <position position="110"/>
    </location>
</feature>
<evidence type="ECO:0000313" key="10">
    <source>
        <dbReference type="Proteomes" id="UP000552241"/>
    </source>
</evidence>
<evidence type="ECO:0000256" key="6">
    <source>
        <dbReference type="PROSITE-ProRule" id="PRU01240"/>
    </source>
</evidence>
<keyword evidence="5 6" id="KW-0720">Serine protease</keyword>
<dbReference type="RefSeq" id="WP_182043517.1">
    <property type="nucleotide sequence ID" value="NZ_JACDZE010000002.1"/>
</dbReference>
<comment type="caution">
    <text evidence="9">The sequence shown here is derived from an EMBL/GenBank/DDBJ whole genome shotgun (WGS) entry which is preliminary data.</text>
</comment>
<comment type="similarity">
    <text evidence="1 6">Belongs to the peptidase S8 family.</text>
</comment>
<keyword evidence="10" id="KW-1185">Reference proteome</keyword>
<evidence type="ECO:0000313" key="9">
    <source>
        <dbReference type="EMBL" id="MBA5629909.1"/>
    </source>
</evidence>
<dbReference type="SUPFAM" id="SSF52743">
    <property type="entry name" value="Subtilisin-like"/>
    <property type="match status" value="1"/>
</dbReference>
<protein>
    <submittedName>
        <fullName evidence="9">S8 family peptidase</fullName>
    </submittedName>
</protein>
<proteinExistence type="inferred from homology"/>
<dbReference type="Gene3D" id="3.40.50.200">
    <property type="entry name" value="Peptidase S8/S53 domain"/>
    <property type="match status" value="1"/>
</dbReference>
<reference evidence="9 10" key="1">
    <citation type="submission" date="2020-07" db="EMBL/GenBank/DDBJ databases">
        <title>Moheibacter lacus sp. nov., a member of the family Flavobacteriaceae isolated from freshwater lake sediment.</title>
        <authorList>
            <person name="Liu Y."/>
        </authorList>
    </citation>
    <scope>NUCLEOTIDE SEQUENCE [LARGE SCALE GENOMIC DNA]</scope>
    <source>
        <strain evidence="9 10">BDHS18</strain>
    </source>
</reference>
<dbReference type="Pfam" id="PF18962">
    <property type="entry name" value="Por_Secre_tail"/>
    <property type="match status" value="1"/>
</dbReference>
<organism evidence="9 10">
    <name type="scientific">Moheibacter lacus</name>
    <dbReference type="NCBI Taxonomy" id="2745851"/>
    <lineage>
        <taxon>Bacteria</taxon>
        <taxon>Pseudomonadati</taxon>
        <taxon>Bacteroidota</taxon>
        <taxon>Flavobacteriia</taxon>
        <taxon>Flavobacteriales</taxon>
        <taxon>Weeksellaceae</taxon>
        <taxon>Moheibacter</taxon>
    </lineage>
</organism>
<evidence type="ECO:0000256" key="2">
    <source>
        <dbReference type="ARBA" id="ARBA00022670"/>
    </source>
</evidence>
<dbReference type="InterPro" id="IPR000209">
    <property type="entry name" value="Peptidase_S8/S53_dom"/>
</dbReference>
<evidence type="ECO:0000259" key="7">
    <source>
        <dbReference type="Pfam" id="PF00082"/>
    </source>
</evidence>
<dbReference type="PANTHER" id="PTHR43399:SF4">
    <property type="entry name" value="CELL WALL-ASSOCIATED PROTEASE"/>
    <property type="match status" value="1"/>
</dbReference>
<keyword evidence="2 6" id="KW-0645">Protease</keyword>
<evidence type="ECO:0000259" key="8">
    <source>
        <dbReference type="Pfam" id="PF18962"/>
    </source>
</evidence>
<feature type="active site" description="Charge relay system" evidence="6">
    <location>
        <position position="136"/>
    </location>
</feature>
<dbReference type="InterPro" id="IPR008979">
    <property type="entry name" value="Galactose-bd-like_sf"/>
</dbReference>
<dbReference type="PROSITE" id="PS51892">
    <property type="entry name" value="SUBTILASE"/>
    <property type="match status" value="1"/>
</dbReference>
<accession>A0A838ZSH5</accession>
<dbReference type="InterPro" id="IPR023828">
    <property type="entry name" value="Peptidase_S8_Ser-AS"/>
</dbReference>
<dbReference type="InterPro" id="IPR036852">
    <property type="entry name" value="Peptidase_S8/S53_dom_sf"/>
</dbReference>